<dbReference type="Proteomes" id="UP001165960">
    <property type="component" value="Unassembled WGS sequence"/>
</dbReference>
<protein>
    <submittedName>
        <fullName evidence="1">Uncharacterized protein</fullName>
    </submittedName>
</protein>
<gene>
    <name evidence="1" type="ORF">DSO57_1005171</name>
</gene>
<keyword evidence="2" id="KW-1185">Reference proteome</keyword>
<proteinExistence type="predicted"/>
<organism evidence="1 2">
    <name type="scientific">Entomophthora muscae</name>
    <dbReference type="NCBI Taxonomy" id="34485"/>
    <lineage>
        <taxon>Eukaryota</taxon>
        <taxon>Fungi</taxon>
        <taxon>Fungi incertae sedis</taxon>
        <taxon>Zoopagomycota</taxon>
        <taxon>Entomophthoromycotina</taxon>
        <taxon>Entomophthoromycetes</taxon>
        <taxon>Entomophthorales</taxon>
        <taxon>Entomophthoraceae</taxon>
        <taxon>Entomophthora</taxon>
    </lineage>
</organism>
<reference evidence="1" key="1">
    <citation type="submission" date="2022-04" db="EMBL/GenBank/DDBJ databases">
        <title>Genome of the entomopathogenic fungus Entomophthora muscae.</title>
        <authorList>
            <person name="Elya C."/>
            <person name="Lovett B.R."/>
            <person name="Lee E."/>
            <person name="Macias A.M."/>
            <person name="Hajek A.E."/>
            <person name="De Bivort B.L."/>
            <person name="Kasson M.T."/>
            <person name="De Fine Licht H.H."/>
            <person name="Stajich J.E."/>
        </authorList>
    </citation>
    <scope>NUCLEOTIDE SEQUENCE</scope>
    <source>
        <strain evidence="1">Berkeley</strain>
    </source>
</reference>
<accession>A0ACC2TVQ6</accession>
<sequence>MNLKAIYLAITLASGAALNKPSPASFKRQDVSRPNPHPIHTKTPNLDLPKFLRRSHHSDKDKRKRYLGPGRSRLRCLTGEDYSGDNTIINFPNARKNISIGNFITHGCLLWLSSSYSQIDIFPF</sequence>
<comment type="caution">
    <text evidence="1">The sequence shown here is derived from an EMBL/GenBank/DDBJ whole genome shotgun (WGS) entry which is preliminary data.</text>
</comment>
<name>A0ACC2TVQ6_9FUNG</name>
<evidence type="ECO:0000313" key="2">
    <source>
        <dbReference type="Proteomes" id="UP001165960"/>
    </source>
</evidence>
<dbReference type="EMBL" id="QTSX02002143">
    <property type="protein sequence ID" value="KAJ9078605.1"/>
    <property type="molecule type" value="Genomic_DNA"/>
</dbReference>
<evidence type="ECO:0000313" key="1">
    <source>
        <dbReference type="EMBL" id="KAJ9078605.1"/>
    </source>
</evidence>